<accession>A0A928HFH6</accession>
<comment type="caution">
    <text evidence="6">The sequence shown here is derived from an EMBL/GenBank/DDBJ whole genome shotgun (WGS) entry which is preliminary data.</text>
</comment>
<dbReference type="Proteomes" id="UP000725649">
    <property type="component" value="Unassembled WGS sequence"/>
</dbReference>
<dbReference type="Gene3D" id="1.10.357.10">
    <property type="entry name" value="Tetracycline Repressor, domain 2"/>
    <property type="match status" value="1"/>
</dbReference>
<name>A0A928HFH6_9BACT</name>
<dbReference type="SUPFAM" id="SSF48498">
    <property type="entry name" value="Tetracyclin repressor-like, C-terminal domain"/>
    <property type="match status" value="1"/>
</dbReference>
<dbReference type="Pfam" id="PF09209">
    <property type="entry name" value="CecR_C"/>
    <property type="match status" value="1"/>
</dbReference>
<organism evidence="6 7">
    <name type="scientific">Candidatus Avelusimicrobium gallicola</name>
    <dbReference type="NCBI Taxonomy" id="2562704"/>
    <lineage>
        <taxon>Bacteria</taxon>
        <taxon>Pseudomonadati</taxon>
        <taxon>Elusimicrobiota</taxon>
        <taxon>Elusimicrobia</taxon>
        <taxon>Elusimicrobiales</taxon>
        <taxon>Elusimicrobiaceae</taxon>
        <taxon>Candidatus Avelusimicrobium</taxon>
    </lineage>
</organism>
<dbReference type="PROSITE" id="PS01081">
    <property type="entry name" value="HTH_TETR_1"/>
    <property type="match status" value="1"/>
</dbReference>
<keyword evidence="3" id="KW-0804">Transcription</keyword>
<evidence type="ECO:0000256" key="1">
    <source>
        <dbReference type="ARBA" id="ARBA00023015"/>
    </source>
</evidence>
<dbReference type="InterPro" id="IPR023772">
    <property type="entry name" value="DNA-bd_HTH_TetR-type_CS"/>
</dbReference>
<protein>
    <submittedName>
        <fullName evidence="6">TetR/AcrR family transcriptional regulator</fullName>
    </submittedName>
</protein>
<feature type="DNA-binding region" description="H-T-H motif" evidence="4">
    <location>
        <begin position="25"/>
        <end position="44"/>
    </location>
</feature>
<dbReference type="InterPro" id="IPR036271">
    <property type="entry name" value="Tet_transcr_reg_TetR-rel_C_sf"/>
</dbReference>
<dbReference type="PANTHER" id="PTHR30055:SF234">
    <property type="entry name" value="HTH-TYPE TRANSCRIPTIONAL REGULATOR BETI"/>
    <property type="match status" value="1"/>
</dbReference>
<sequence>MKDTQVKLLQTAAHLFAQNGFSGTSVRQIVEEADVNIAAINYHFGDKRGLYLATIRYLVEQTNEWMFGGEKGIVLPTDISSFSREEMLSLFKQIQERMLELVFSRRTVLLERIFRHADMETSKDLVEILLEYKTRFNEILYQILSRLTGFEKNSGELVILANTIFSQVYQSDFGRFVVLHSLKKREYTPELRELIKKIVWKNTCAILESYKVEKETNA</sequence>
<dbReference type="Gene3D" id="1.10.10.60">
    <property type="entry name" value="Homeodomain-like"/>
    <property type="match status" value="1"/>
</dbReference>
<dbReference type="GO" id="GO:0000976">
    <property type="term" value="F:transcription cis-regulatory region binding"/>
    <property type="evidence" value="ECO:0007669"/>
    <property type="project" value="TreeGrafter"/>
</dbReference>
<evidence type="ECO:0000313" key="7">
    <source>
        <dbReference type="Proteomes" id="UP000725649"/>
    </source>
</evidence>
<keyword evidence="2 4" id="KW-0238">DNA-binding</keyword>
<dbReference type="SUPFAM" id="SSF46689">
    <property type="entry name" value="Homeodomain-like"/>
    <property type="match status" value="1"/>
</dbReference>
<evidence type="ECO:0000259" key="5">
    <source>
        <dbReference type="PROSITE" id="PS50977"/>
    </source>
</evidence>
<dbReference type="EMBL" id="SUVG01000001">
    <property type="protein sequence ID" value="MBE6420626.1"/>
    <property type="molecule type" value="Genomic_DNA"/>
</dbReference>
<dbReference type="InterPro" id="IPR015292">
    <property type="entry name" value="Tscrpt_reg_YbiH_C"/>
</dbReference>
<evidence type="ECO:0000256" key="2">
    <source>
        <dbReference type="ARBA" id="ARBA00023125"/>
    </source>
</evidence>
<keyword evidence="1" id="KW-0805">Transcription regulation</keyword>
<dbReference type="InterPro" id="IPR050109">
    <property type="entry name" value="HTH-type_TetR-like_transc_reg"/>
</dbReference>
<dbReference type="PROSITE" id="PS50977">
    <property type="entry name" value="HTH_TETR_2"/>
    <property type="match status" value="1"/>
</dbReference>
<evidence type="ECO:0000256" key="3">
    <source>
        <dbReference type="ARBA" id="ARBA00023163"/>
    </source>
</evidence>
<dbReference type="PRINTS" id="PR00455">
    <property type="entry name" value="HTHTETR"/>
</dbReference>
<reference evidence="6" key="1">
    <citation type="submission" date="2019-04" db="EMBL/GenBank/DDBJ databases">
        <title>Evolution of Biomass-Degrading Anaerobic Consortia Revealed by Metagenomics.</title>
        <authorList>
            <person name="Peng X."/>
        </authorList>
    </citation>
    <scope>NUCLEOTIDE SEQUENCE</scope>
    <source>
        <strain evidence="6">SIG66</strain>
    </source>
</reference>
<evidence type="ECO:0000256" key="4">
    <source>
        <dbReference type="PROSITE-ProRule" id="PRU00335"/>
    </source>
</evidence>
<dbReference type="AlphaFoldDB" id="A0A928HFH6"/>
<evidence type="ECO:0000313" key="6">
    <source>
        <dbReference type="EMBL" id="MBE6420626.1"/>
    </source>
</evidence>
<dbReference type="Pfam" id="PF00440">
    <property type="entry name" value="TetR_N"/>
    <property type="match status" value="1"/>
</dbReference>
<proteinExistence type="predicted"/>
<dbReference type="InterPro" id="IPR001647">
    <property type="entry name" value="HTH_TetR"/>
</dbReference>
<dbReference type="PANTHER" id="PTHR30055">
    <property type="entry name" value="HTH-TYPE TRANSCRIPTIONAL REGULATOR RUTR"/>
    <property type="match status" value="1"/>
</dbReference>
<gene>
    <name evidence="6" type="ORF">E7027_00525</name>
</gene>
<feature type="domain" description="HTH tetR-type" evidence="5">
    <location>
        <begin position="2"/>
        <end position="62"/>
    </location>
</feature>
<dbReference type="InterPro" id="IPR009057">
    <property type="entry name" value="Homeodomain-like_sf"/>
</dbReference>
<dbReference type="GO" id="GO:0003700">
    <property type="term" value="F:DNA-binding transcription factor activity"/>
    <property type="evidence" value="ECO:0007669"/>
    <property type="project" value="TreeGrafter"/>
</dbReference>